<evidence type="ECO:0000313" key="2">
    <source>
        <dbReference type="EMBL" id="MCF2514900.1"/>
    </source>
</evidence>
<sequence>MFRAARVSALISLFSVSLPAAAAAAPVQASPTASAQVVLVRPLTLVRTADMDFALLGVTTGGTATIDPVTGAMSVTGGLIHLGGTPSPARYSGAASKQTVVNIKVPKAPVLIRRVGGTETLSVSNFTLDGQDKKILAQQQSFTFAVGAQIAVPAGTVEGLYTGQIDVTVQYP</sequence>
<dbReference type="AlphaFoldDB" id="A0A9X1TX87"/>
<feature type="signal peptide" evidence="1">
    <location>
        <begin position="1"/>
        <end position="22"/>
    </location>
</feature>
<comment type="caution">
    <text evidence="2">The sequence shown here is derived from an EMBL/GenBank/DDBJ whole genome shotgun (WGS) entry which is preliminary data.</text>
</comment>
<evidence type="ECO:0000313" key="3">
    <source>
        <dbReference type="Proteomes" id="UP001139410"/>
    </source>
</evidence>
<dbReference type="Proteomes" id="UP001139410">
    <property type="component" value="Unassembled WGS sequence"/>
</dbReference>
<evidence type="ECO:0000256" key="1">
    <source>
        <dbReference type="SAM" id="SignalP"/>
    </source>
</evidence>
<keyword evidence="3" id="KW-1185">Reference proteome</keyword>
<feature type="chain" id="PRO_5040740637" evidence="1">
    <location>
        <begin position="23"/>
        <end position="172"/>
    </location>
</feature>
<name>A0A9X1TX87_9SPHN</name>
<dbReference type="RefSeq" id="WP_235067394.1">
    <property type="nucleotide sequence ID" value="NZ_JAKFGM010000002.1"/>
</dbReference>
<proteinExistence type="predicted"/>
<organism evidence="2 3">
    <name type="scientific">Sphingomonas cremea</name>
    <dbReference type="NCBI Taxonomy" id="2904799"/>
    <lineage>
        <taxon>Bacteria</taxon>
        <taxon>Pseudomonadati</taxon>
        <taxon>Pseudomonadota</taxon>
        <taxon>Alphaproteobacteria</taxon>
        <taxon>Sphingomonadales</taxon>
        <taxon>Sphingomonadaceae</taxon>
        <taxon>Sphingomonas</taxon>
    </lineage>
</organism>
<keyword evidence="1" id="KW-0732">Signal</keyword>
<dbReference type="EMBL" id="JAKFGM010000002">
    <property type="protein sequence ID" value="MCF2514900.1"/>
    <property type="molecule type" value="Genomic_DNA"/>
</dbReference>
<dbReference type="Pfam" id="PF14352">
    <property type="entry name" value="DUF4402"/>
    <property type="match status" value="1"/>
</dbReference>
<protein>
    <submittedName>
        <fullName evidence="2">DUF4402 domain-containing protein</fullName>
    </submittedName>
</protein>
<gene>
    <name evidence="2" type="ORF">LVY65_07455</name>
</gene>
<reference evidence="2" key="1">
    <citation type="submission" date="2022-01" db="EMBL/GenBank/DDBJ databases">
        <authorList>
            <person name="Jo J.-H."/>
            <person name="Im W.-T."/>
        </authorList>
    </citation>
    <scope>NUCLEOTIDE SEQUENCE</scope>
    <source>
        <strain evidence="2">G124</strain>
    </source>
</reference>
<accession>A0A9X1TX87</accession>
<dbReference type="InterPro" id="IPR025514">
    <property type="entry name" value="DUF4402"/>
</dbReference>